<dbReference type="OrthoDB" id="3354175at2759"/>
<evidence type="ECO:0000256" key="2">
    <source>
        <dbReference type="SAM" id="Phobius"/>
    </source>
</evidence>
<feature type="transmembrane region" description="Helical" evidence="2">
    <location>
        <begin position="232"/>
        <end position="255"/>
    </location>
</feature>
<feature type="transmembrane region" description="Helical" evidence="2">
    <location>
        <begin position="112"/>
        <end position="135"/>
    </location>
</feature>
<organism evidence="3 4">
    <name type="scientific">Mycena chlorophos</name>
    <name type="common">Agaric fungus</name>
    <name type="synonym">Agaricus chlorophos</name>
    <dbReference type="NCBI Taxonomy" id="658473"/>
    <lineage>
        <taxon>Eukaryota</taxon>
        <taxon>Fungi</taxon>
        <taxon>Dikarya</taxon>
        <taxon>Basidiomycota</taxon>
        <taxon>Agaricomycotina</taxon>
        <taxon>Agaricomycetes</taxon>
        <taxon>Agaricomycetidae</taxon>
        <taxon>Agaricales</taxon>
        <taxon>Marasmiineae</taxon>
        <taxon>Mycenaceae</taxon>
        <taxon>Mycena</taxon>
    </lineage>
</organism>
<evidence type="ECO:0000313" key="4">
    <source>
        <dbReference type="Proteomes" id="UP000613580"/>
    </source>
</evidence>
<protein>
    <submittedName>
        <fullName evidence="3">Uncharacterized protein</fullName>
    </submittedName>
</protein>
<keyword evidence="2" id="KW-0472">Membrane</keyword>
<proteinExistence type="predicted"/>
<keyword evidence="2" id="KW-1133">Transmembrane helix</keyword>
<accession>A0A8H6S6V5</accession>
<comment type="caution">
    <text evidence="3">The sequence shown here is derived from an EMBL/GenBank/DDBJ whole genome shotgun (WGS) entry which is preliminary data.</text>
</comment>
<feature type="region of interest" description="Disordered" evidence="1">
    <location>
        <begin position="1"/>
        <end position="25"/>
    </location>
</feature>
<reference evidence="3" key="1">
    <citation type="submission" date="2020-05" db="EMBL/GenBank/DDBJ databases">
        <title>Mycena genomes resolve the evolution of fungal bioluminescence.</title>
        <authorList>
            <person name="Tsai I.J."/>
        </authorList>
    </citation>
    <scope>NUCLEOTIDE SEQUENCE</scope>
    <source>
        <strain evidence="3">110903Hualien_Pintung</strain>
    </source>
</reference>
<dbReference type="AlphaFoldDB" id="A0A8H6S6V5"/>
<feature type="transmembrane region" description="Helical" evidence="2">
    <location>
        <begin position="74"/>
        <end position="92"/>
    </location>
</feature>
<dbReference type="EMBL" id="JACAZE010000020">
    <property type="protein sequence ID" value="KAF7293908.1"/>
    <property type="molecule type" value="Genomic_DNA"/>
</dbReference>
<gene>
    <name evidence="3" type="ORF">HMN09_01187000</name>
</gene>
<dbReference type="Proteomes" id="UP000613580">
    <property type="component" value="Unassembled WGS sequence"/>
</dbReference>
<keyword evidence="4" id="KW-1185">Reference proteome</keyword>
<name>A0A8H6S6V5_MYCCL</name>
<sequence length="379" mass="40621">MTVLTEEPSTAAHPPPPAPVQAMSSTNSSFDMPDATFVSLFVESVLYGMFILLFALAMSVLLGKRKLSANGTKPLLGVSITMFILGTVHVASDLRRAMDAFLYDQDISSLDTVSYMIKSTAYAMQTLVGDGFMIYRVYLVWNGDHRVVIPLIVCLLGGIAAGAGALNSFYAVKTDDALFLINVHNWIVSFFSLTLFTNVTSTLLIAGRIWLINSRAHNSTSEVFKRGGLGPAIMIIVESGAIYSFALILLLALYVNNNYAQYILLDAEAQLVGVVFTMIIVRVGMGLATDVTTYSTRAGVGAGGVSRPSKMRFRTRSAGPGTSMGTGTTATVELSTRNGGINVTTAKEVKTDADLEAAYVYDGNGKGGRWENPDAELEV</sequence>
<feature type="transmembrane region" description="Helical" evidence="2">
    <location>
        <begin position="37"/>
        <end position="62"/>
    </location>
</feature>
<evidence type="ECO:0000256" key="1">
    <source>
        <dbReference type="SAM" id="MobiDB-lite"/>
    </source>
</evidence>
<evidence type="ECO:0000313" key="3">
    <source>
        <dbReference type="EMBL" id="KAF7293908.1"/>
    </source>
</evidence>
<feature type="transmembrane region" description="Helical" evidence="2">
    <location>
        <begin position="267"/>
        <end position="288"/>
    </location>
</feature>
<feature type="transmembrane region" description="Helical" evidence="2">
    <location>
        <begin position="186"/>
        <end position="211"/>
    </location>
</feature>
<keyword evidence="2" id="KW-0812">Transmembrane</keyword>
<feature type="transmembrane region" description="Helical" evidence="2">
    <location>
        <begin position="147"/>
        <end position="166"/>
    </location>
</feature>